<dbReference type="InParanoid" id="Q54MX7"/>
<evidence type="ECO:0000256" key="1">
    <source>
        <dbReference type="SAM" id="SignalP"/>
    </source>
</evidence>
<dbReference type="eggNOG" id="ENOG502RHNN">
    <property type="taxonomic scope" value="Eukaryota"/>
</dbReference>
<evidence type="ECO:0000313" key="2">
    <source>
        <dbReference type="EMBL" id="EAL64646.1"/>
    </source>
</evidence>
<accession>Q54MX7</accession>
<organism evidence="2 3">
    <name type="scientific">Dictyostelium discoideum</name>
    <name type="common">Social amoeba</name>
    <dbReference type="NCBI Taxonomy" id="44689"/>
    <lineage>
        <taxon>Eukaryota</taxon>
        <taxon>Amoebozoa</taxon>
        <taxon>Evosea</taxon>
        <taxon>Eumycetozoa</taxon>
        <taxon>Dictyostelia</taxon>
        <taxon>Dictyosteliales</taxon>
        <taxon>Dictyosteliaceae</taxon>
        <taxon>Dictyostelium</taxon>
    </lineage>
</organism>
<keyword evidence="3" id="KW-1185">Reference proteome</keyword>
<dbReference type="PhylomeDB" id="Q54MX7"/>
<dbReference type="RefSeq" id="XP_638166.1">
    <property type="nucleotide sequence ID" value="XM_633074.1"/>
</dbReference>
<dbReference type="dictyBase" id="DDB_G0285617"/>
<dbReference type="EMBL" id="AAFI02000079">
    <property type="protein sequence ID" value="EAL64646.1"/>
    <property type="molecule type" value="Genomic_DNA"/>
</dbReference>
<dbReference type="KEGG" id="ddi:DDB_G0285617"/>
<evidence type="ECO:0000313" key="3">
    <source>
        <dbReference type="Proteomes" id="UP000002195"/>
    </source>
</evidence>
<dbReference type="AlphaFoldDB" id="Q54MX7"/>
<feature type="signal peptide" evidence="1">
    <location>
        <begin position="1"/>
        <end position="25"/>
    </location>
</feature>
<gene>
    <name evidence="2" type="ORF">DDB_G0285617</name>
</gene>
<name>Q54MX7_DICDI</name>
<proteinExistence type="predicted"/>
<reference evidence="2 3" key="1">
    <citation type="journal article" date="2005" name="Nature">
        <title>The genome of the social amoeba Dictyostelium discoideum.</title>
        <authorList>
            <consortium name="The Dictyostelium discoideum Sequencing Consortium"/>
            <person name="Eichinger L."/>
            <person name="Pachebat J.A."/>
            <person name="Glockner G."/>
            <person name="Rajandream M.A."/>
            <person name="Sucgang R."/>
            <person name="Berriman M."/>
            <person name="Song J."/>
            <person name="Olsen R."/>
            <person name="Szafranski K."/>
            <person name="Xu Q."/>
            <person name="Tunggal B."/>
            <person name="Kummerfeld S."/>
            <person name="Madera M."/>
            <person name="Konfortov B.A."/>
            <person name="Rivero F."/>
            <person name="Bankier A.T."/>
            <person name="Lehmann R."/>
            <person name="Hamlin N."/>
            <person name="Davies R."/>
            <person name="Gaudet P."/>
            <person name="Fey P."/>
            <person name="Pilcher K."/>
            <person name="Chen G."/>
            <person name="Saunders D."/>
            <person name="Sodergren E."/>
            <person name="Davis P."/>
            <person name="Kerhornou A."/>
            <person name="Nie X."/>
            <person name="Hall N."/>
            <person name="Anjard C."/>
            <person name="Hemphill L."/>
            <person name="Bason N."/>
            <person name="Farbrother P."/>
            <person name="Desany B."/>
            <person name="Just E."/>
            <person name="Morio T."/>
            <person name="Rost R."/>
            <person name="Churcher C."/>
            <person name="Cooper J."/>
            <person name="Haydock S."/>
            <person name="van Driessche N."/>
            <person name="Cronin A."/>
            <person name="Goodhead I."/>
            <person name="Muzny D."/>
            <person name="Mourier T."/>
            <person name="Pain A."/>
            <person name="Lu M."/>
            <person name="Harper D."/>
            <person name="Lindsay R."/>
            <person name="Hauser H."/>
            <person name="James K."/>
            <person name="Quiles M."/>
            <person name="Madan Babu M."/>
            <person name="Saito T."/>
            <person name="Buchrieser C."/>
            <person name="Wardroper A."/>
            <person name="Felder M."/>
            <person name="Thangavelu M."/>
            <person name="Johnson D."/>
            <person name="Knights A."/>
            <person name="Loulseged H."/>
            <person name="Mungall K."/>
            <person name="Oliver K."/>
            <person name="Price C."/>
            <person name="Quail M.A."/>
            <person name="Urushihara H."/>
            <person name="Hernandez J."/>
            <person name="Rabbinowitsch E."/>
            <person name="Steffen D."/>
            <person name="Sanders M."/>
            <person name="Ma J."/>
            <person name="Kohara Y."/>
            <person name="Sharp S."/>
            <person name="Simmonds M."/>
            <person name="Spiegler S."/>
            <person name="Tivey A."/>
            <person name="Sugano S."/>
            <person name="White B."/>
            <person name="Walker D."/>
            <person name="Woodward J."/>
            <person name="Winckler T."/>
            <person name="Tanaka Y."/>
            <person name="Shaulsky G."/>
            <person name="Schleicher M."/>
            <person name="Weinstock G."/>
            <person name="Rosenthal A."/>
            <person name="Cox E.C."/>
            <person name="Chisholm R.L."/>
            <person name="Gibbs R."/>
            <person name="Loomis W.F."/>
            <person name="Platzer M."/>
            <person name="Kay R.R."/>
            <person name="Williams J."/>
            <person name="Dear P.H."/>
            <person name="Noegel A.A."/>
            <person name="Barrell B."/>
            <person name="Kuspa A."/>
        </authorList>
    </citation>
    <scope>NUCLEOTIDE SEQUENCE [LARGE SCALE GENOMIC DNA]</scope>
    <source>
        <strain evidence="2 3">AX4</strain>
    </source>
</reference>
<dbReference type="OMA" id="WEDNTIS"/>
<dbReference type="GeneID" id="8625214"/>
<dbReference type="PANTHER" id="PTHR31318">
    <property type="entry name" value="EXPRESSED PROTEIN-RELATED"/>
    <property type="match status" value="1"/>
</dbReference>
<dbReference type="VEuPathDB" id="AmoebaDB:DDB_G0285617"/>
<comment type="caution">
    <text evidence="2">The sequence shown here is derived from an EMBL/GenBank/DDBJ whole genome shotgun (WGS) entry which is preliminary data.</text>
</comment>
<dbReference type="PANTHER" id="PTHR31318:SF7">
    <property type="entry name" value="AGGLUTININ DOMAIN-CONTAINING PROTEIN"/>
    <property type="match status" value="1"/>
</dbReference>
<keyword evidence="1" id="KW-0732">Signal</keyword>
<sequence length="476" mass="52271">MKNNVFFSILFLTISFLICVPNATSQTLSTAITLKVDFGSITPYVNSECGGILDSSDTTIYPPCKSFKDAGNRARQYLNSGLAIPNSNYLTISVINTAITPNIDGESAQLGNLFGFCTVDILIATTTSRAIVDGTLSTSHFVSLQEPNVPNTSYQCSSGKTLRIRNIEFKNWGNQTIVYTNLNQVFNSLTKQSIFFATVYTWFSNSIINVQPKGTNFEYGSVAFQCSICYFNNINSSLTLPPFNFNGANVVIIGSRFLNSILNSSPFIYSNIGLFNLKATSLIDNVVINNGHPFVKTLNVGDNFYYTGVTVSNCQFSKFIQHENNKINAPRESAILHISTMYLINNIITSNYNDPTNSFFSFQNFIGASYTLDFNTISSSGNIVLGQNKSFISNQNSNSTSSFSEPPSDFQIGFNTENSHTDILYSSVLSTIPFVGSNSIFTFSSSGDCIIANTANYNHCGTCQIIVDSDIKYDNL</sequence>
<dbReference type="PaxDb" id="44689-DDB0238299"/>
<dbReference type="Proteomes" id="UP000002195">
    <property type="component" value="Unassembled WGS sequence"/>
</dbReference>
<dbReference type="FunCoup" id="Q54MX7">
    <property type="interactions" value="5"/>
</dbReference>
<protein>
    <submittedName>
        <fullName evidence="2">Agglutinin domain-containing protein</fullName>
    </submittedName>
</protein>
<feature type="chain" id="PRO_5004249675" evidence="1">
    <location>
        <begin position="26"/>
        <end position="476"/>
    </location>
</feature>
<dbReference type="HOGENOM" id="CLU_576751_0_0_1"/>